<protein>
    <submittedName>
        <fullName evidence="3">GAF domain-containing protein</fullName>
    </submittedName>
</protein>
<organism evidence="3 4">
    <name type="scientific">Nocardioides aestuarii</name>
    <dbReference type="NCBI Taxonomy" id="252231"/>
    <lineage>
        <taxon>Bacteria</taxon>
        <taxon>Bacillati</taxon>
        <taxon>Actinomycetota</taxon>
        <taxon>Actinomycetes</taxon>
        <taxon>Propionibacteriales</taxon>
        <taxon>Nocardioidaceae</taxon>
        <taxon>Nocardioides</taxon>
    </lineage>
</organism>
<reference evidence="4" key="1">
    <citation type="journal article" date="2019" name="Int. J. Syst. Evol. Microbiol.">
        <title>The Global Catalogue of Microorganisms (GCM) 10K type strain sequencing project: providing services to taxonomists for standard genome sequencing and annotation.</title>
        <authorList>
            <consortium name="The Broad Institute Genomics Platform"/>
            <consortium name="The Broad Institute Genome Sequencing Center for Infectious Disease"/>
            <person name="Wu L."/>
            <person name="Ma J."/>
        </authorList>
    </citation>
    <scope>NUCLEOTIDE SEQUENCE [LARGE SCALE GENOMIC DNA]</scope>
    <source>
        <strain evidence="4">CGMCC 1.12477</strain>
    </source>
</reference>
<proteinExistence type="predicted"/>
<name>A0ABW4TUY2_9ACTN</name>
<dbReference type="Gene3D" id="3.30.450.40">
    <property type="match status" value="1"/>
</dbReference>
<evidence type="ECO:0000259" key="2">
    <source>
        <dbReference type="SMART" id="SM00065"/>
    </source>
</evidence>
<dbReference type="SUPFAM" id="SSF55781">
    <property type="entry name" value="GAF domain-like"/>
    <property type="match status" value="1"/>
</dbReference>
<evidence type="ECO:0000256" key="1">
    <source>
        <dbReference type="SAM" id="MobiDB-lite"/>
    </source>
</evidence>
<dbReference type="InterPro" id="IPR003018">
    <property type="entry name" value="GAF"/>
</dbReference>
<comment type="caution">
    <text evidence="3">The sequence shown here is derived from an EMBL/GenBank/DDBJ whole genome shotgun (WGS) entry which is preliminary data.</text>
</comment>
<evidence type="ECO:0000313" key="4">
    <source>
        <dbReference type="Proteomes" id="UP001597351"/>
    </source>
</evidence>
<dbReference type="SMART" id="SM00065">
    <property type="entry name" value="GAF"/>
    <property type="match status" value="1"/>
</dbReference>
<evidence type="ECO:0000313" key="3">
    <source>
        <dbReference type="EMBL" id="MFD1949028.1"/>
    </source>
</evidence>
<gene>
    <name evidence="3" type="ORF">ACFSDE_19650</name>
</gene>
<dbReference type="Proteomes" id="UP001597351">
    <property type="component" value="Unassembled WGS sequence"/>
</dbReference>
<dbReference type="Pfam" id="PF13185">
    <property type="entry name" value="GAF_2"/>
    <property type="match status" value="1"/>
</dbReference>
<sequence>MPDDPEVTPVSSANSDELNDVDTRWTADSARVPSDVTPELLVCTAVVRGDLADGAACSVVAGAYERFALASTDHHTRNLEEVQFTLWQGPGPEAVDSGVPRLVADVCEATSVWPLVADAVVESPARSLASLPLVVGSRCVGLFTAYRRRPGEFSVDDVAALVAFADALASLAANRLRDDRDGPLPPPQVAGAVRQVAMDLDRHPLDALALMRAHAFRTGRTLSALVADLMLGTTTAEDIGRRPDGH</sequence>
<dbReference type="RefSeq" id="WP_343921228.1">
    <property type="nucleotide sequence ID" value="NZ_BAAAJT010000003.1"/>
</dbReference>
<keyword evidence="4" id="KW-1185">Reference proteome</keyword>
<feature type="domain" description="GAF" evidence="2">
    <location>
        <begin position="35"/>
        <end position="182"/>
    </location>
</feature>
<dbReference type="EMBL" id="JBHUGD010000004">
    <property type="protein sequence ID" value="MFD1949028.1"/>
    <property type="molecule type" value="Genomic_DNA"/>
</dbReference>
<accession>A0ABW4TUY2</accession>
<feature type="region of interest" description="Disordered" evidence="1">
    <location>
        <begin position="1"/>
        <end position="30"/>
    </location>
</feature>
<dbReference type="InterPro" id="IPR029016">
    <property type="entry name" value="GAF-like_dom_sf"/>
</dbReference>